<protein>
    <recommendedName>
        <fullName evidence="2">Peptidase M56 domain-containing protein</fullName>
    </recommendedName>
</protein>
<dbReference type="InterPro" id="IPR052173">
    <property type="entry name" value="Beta-lactam_resp_regulator"/>
</dbReference>
<dbReference type="Proteomes" id="UP000471147">
    <property type="component" value="Unassembled WGS sequence"/>
</dbReference>
<dbReference type="AlphaFoldDB" id="A0A6I4LVD7"/>
<dbReference type="EMBL" id="SDWJ01000001">
    <property type="protein sequence ID" value="MVZ96183.1"/>
    <property type="molecule type" value="Genomic_DNA"/>
</dbReference>
<gene>
    <name evidence="3" type="ORF">EUU23_00515</name>
</gene>
<feature type="transmembrane region" description="Helical" evidence="1">
    <location>
        <begin position="6"/>
        <end position="27"/>
    </location>
</feature>
<keyword evidence="1" id="KW-0472">Membrane</keyword>
<accession>A0A6I4LVD7</accession>
<dbReference type="PANTHER" id="PTHR34978">
    <property type="entry name" value="POSSIBLE SENSOR-TRANSDUCER PROTEIN BLAR"/>
    <property type="match status" value="1"/>
</dbReference>
<sequence length="538" mass="58582">MSVEFSQAWLVDSLLVTTLLMAAILCVRKPVAKLFGPGVAYALWLVPAARLLMPSLEGEPVVLAENSHSISDTVRHSVLAQIPSEASAELTSSASSVVPAIDFLALGITFWLGGAVLFFIIQMIRYASMRDDLLAEAEEIAQIDGVKVVASDLVAGPLAFGLFKRYIAVPLDFTKSYSPAERELALAHEMAHHKSGDLFANLVAFIILCLQWFNPIAWMSWNAFRFDQEAACDARVLAGKGAEVRAIYGQALARTAFDGVPTFATALNSPKTIIERLRRLTMKDASNKRRMFGKVGVIASAALILPLTATVVPAVVAQEAATPADGDSKPDVVDKKIKVMMIKKSDGKTVDVIAHDGDGKEVTKVERDGRTFIFRTDKKLSENEVEKMVSEAEKSAADAEKQFGEQGQGKAVKIVRVNKDRKLVDEDDDAVHFSVDQLEISSYIPEIDIREVTMGCKEGQPVTTDVIGFDGKNKSKIKLVLCGKGQAKIARASAIEGLRDARENVRNDADIPESVRKDVVEKLEEQIRKLEAEAEKAG</sequence>
<feature type="transmembrane region" description="Helical" evidence="1">
    <location>
        <begin position="34"/>
        <end position="53"/>
    </location>
</feature>
<keyword evidence="1" id="KW-1133">Transmembrane helix</keyword>
<evidence type="ECO:0000313" key="4">
    <source>
        <dbReference type="Proteomes" id="UP000471147"/>
    </source>
</evidence>
<dbReference type="OrthoDB" id="1628901at2"/>
<evidence type="ECO:0000313" key="3">
    <source>
        <dbReference type="EMBL" id="MVZ96183.1"/>
    </source>
</evidence>
<reference evidence="3 4" key="1">
    <citation type="submission" date="2019-01" db="EMBL/GenBank/DDBJ databases">
        <title>Sphingorhabdus lacus sp.nov., isolated from an oligotrophic freshwater lake.</title>
        <authorList>
            <person name="Park M."/>
        </authorList>
    </citation>
    <scope>NUCLEOTIDE SEQUENCE [LARGE SCALE GENOMIC DNA]</scope>
    <source>
        <strain evidence="3 4">IMCC26285</strain>
    </source>
</reference>
<organism evidence="3 4">
    <name type="scientific">Sphingorhabdus profundilacus</name>
    <dbReference type="NCBI Taxonomy" id="2509718"/>
    <lineage>
        <taxon>Bacteria</taxon>
        <taxon>Pseudomonadati</taxon>
        <taxon>Pseudomonadota</taxon>
        <taxon>Alphaproteobacteria</taxon>
        <taxon>Sphingomonadales</taxon>
        <taxon>Sphingomonadaceae</taxon>
        <taxon>Sphingorhabdus</taxon>
    </lineage>
</organism>
<evidence type="ECO:0000256" key="1">
    <source>
        <dbReference type="SAM" id="Phobius"/>
    </source>
</evidence>
<feature type="transmembrane region" description="Helical" evidence="1">
    <location>
        <begin position="100"/>
        <end position="121"/>
    </location>
</feature>
<dbReference type="InterPro" id="IPR008756">
    <property type="entry name" value="Peptidase_M56"/>
</dbReference>
<name>A0A6I4LVD7_9SPHN</name>
<dbReference type="PANTHER" id="PTHR34978:SF3">
    <property type="entry name" value="SLR0241 PROTEIN"/>
    <property type="match status" value="1"/>
</dbReference>
<keyword evidence="1" id="KW-0812">Transmembrane</keyword>
<keyword evidence="4" id="KW-1185">Reference proteome</keyword>
<dbReference type="Pfam" id="PF05569">
    <property type="entry name" value="Peptidase_M56"/>
    <property type="match status" value="1"/>
</dbReference>
<dbReference type="CDD" id="cd07341">
    <property type="entry name" value="M56_BlaR1_MecR1_like"/>
    <property type="match status" value="1"/>
</dbReference>
<proteinExistence type="predicted"/>
<evidence type="ECO:0000259" key="2">
    <source>
        <dbReference type="Pfam" id="PF05569"/>
    </source>
</evidence>
<comment type="caution">
    <text evidence="3">The sequence shown here is derived from an EMBL/GenBank/DDBJ whole genome shotgun (WGS) entry which is preliminary data.</text>
</comment>
<feature type="domain" description="Peptidase M56" evidence="2">
    <location>
        <begin position="13"/>
        <end position="277"/>
    </location>
</feature>
<dbReference type="RefSeq" id="WP_160352198.1">
    <property type="nucleotide sequence ID" value="NZ_SDWJ01000001.1"/>
</dbReference>